<name>A0ABQ4A4I5_9ACTN</name>
<dbReference type="EMBL" id="BOMN01000117">
    <property type="protein sequence ID" value="GIE25267.1"/>
    <property type="molecule type" value="Genomic_DNA"/>
</dbReference>
<accession>A0ABQ4A4I5</accession>
<evidence type="ECO:0008006" key="4">
    <source>
        <dbReference type="Google" id="ProtNLM"/>
    </source>
</evidence>
<keyword evidence="1" id="KW-0472">Membrane</keyword>
<dbReference type="Proteomes" id="UP000603200">
    <property type="component" value="Unassembled WGS sequence"/>
</dbReference>
<keyword evidence="3" id="KW-1185">Reference proteome</keyword>
<dbReference type="RefSeq" id="WP_203842217.1">
    <property type="nucleotide sequence ID" value="NZ_BAAATV010000020.1"/>
</dbReference>
<reference evidence="2 3" key="1">
    <citation type="submission" date="2021-01" db="EMBL/GenBank/DDBJ databases">
        <title>Whole genome shotgun sequence of Actinoplanes humidus NBRC 14915.</title>
        <authorList>
            <person name="Komaki H."/>
            <person name="Tamura T."/>
        </authorList>
    </citation>
    <scope>NUCLEOTIDE SEQUENCE [LARGE SCALE GENOMIC DNA]</scope>
    <source>
        <strain evidence="2 3">NBRC 14915</strain>
    </source>
</reference>
<keyword evidence="1" id="KW-1133">Transmembrane helix</keyword>
<feature type="transmembrane region" description="Helical" evidence="1">
    <location>
        <begin position="43"/>
        <end position="62"/>
    </location>
</feature>
<evidence type="ECO:0000313" key="2">
    <source>
        <dbReference type="EMBL" id="GIE25267.1"/>
    </source>
</evidence>
<proteinExistence type="predicted"/>
<evidence type="ECO:0000313" key="3">
    <source>
        <dbReference type="Proteomes" id="UP000603200"/>
    </source>
</evidence>
<comment type="caution">
    <text evidence="2">The sequence shown here is derived from an EMBL/GenBank/DDBJ whole genome shotgun (WGS) entry which is preliminary data.</text>
</comment>
<gene>
    <name evidence="2" type="ORF">Ahu01nite_083690</name>
</gene>
<sequence>MATTLMPVDPAMSPQRATRVLHISASLLPEEIISARRARRTRGWAIVAVIIVACLLGGWFFVANQETRAADDELSTATTEVTDLQRSQRAYKEVVDVQNSTDTLSKQLKAVMKSDLGWAALYVTLNDTAAASGLTLNGVQGALSTTGGSAATGTLPSTSTAATVGSLVITGSGPDKEAVAAYVDALGKQTVVANPFVTAVNSDAQSSDDVTFSMNVDITSLALCGRFGEKCETK</sequence>
<protein>
    <recommendedName>
        <fullName evidence="4">Type IV pilus assembly protein PilN</fullName>
    </recommendedName>
</protein>
<evidence type="ECO:0000256" key="1">
    <source>
        <dbReference type="SAM" id="Phobius"/>
    </source>
</evidence>
<keyword evidence="1" id="KW-0812">Transmembrane</keyword>
<organism evidence="2 3">
    <name type="scientific">Winogradskya humida</name>
    <dbReference type="NCBI Taxonomy" id="113566"/>
    <lineage>
        <taxon>Bacteria</taxon>
        <taxon>Bacillati</taxon>
        <taxon>Actinomycetota</taxon>
        <taxon>Actinomycetes</taxon>
        <taxon>Micromonosporales</taxon>
        <taxon>Micromonosporaceae</taxon>
        <taxon>Winogradskya</taxon>
    </lineage>
</organism>